<evidence type="ECO:0000259" key="1">
    <source>
        <dbReference type="Pfam" id="PF13468"/>
    </source>
</evidence>
<protein>
    <submittedName>
        <fullName evidence="2 3">Glyoxalase</fullName>
    </submittedName>
</protein>
<dbReference type="GeneID" id="55533959"/>
<dbReference type="Proteomes" id="UP000236649">
    <property type="component" value="Chromosome 3"/>
</dbReference>
<dbReference type="AlphaFoldDB" id="A0AAN1JHK4"/>
<dbReference type="PANTHER" id="PTHR40265:SF1">
    <property type="entry name" value="GLYOXALASE-LIKE DOMAIN-CONTAINING PROTEIN"/>
    <property type="match status" value="1"/>
</dbReference>
<keyword evidence="4" id="KW-1185">Reference proteome</keyword>
<dbReference type="InterPro" id="IPR029068">
    <property type="entry name" value="Glyas_Bleomycin-R_OHBP_Dase"/>
</dbReference>
<dbReference type="RefSeq" id="WP_007583112.1">
    <property type="nucleotide sequence ID" value="NZ_AKAU01000093.1"/>
</dbReference>
<dbReference type="EMBL" id="CP026107">
    <property type="protein sequence ID" value="AUT73966.1"/>
    <property type="molecule type" value="Genomic_DNA"/>
</dbReference>
<dbReference type="KEGG" id="phs:C2L64_37290"/>
<dbReference type="Gene3D" id="3.10.180.10">
    <property type="entry name" value="2,3-Dihydroxybiphenyl 1,2-Dioxygenase, domain 1"/>
    <property type="match status" value="2"/>
</dbReference>
<reference evidence="2 5" key="2">
    <citation type="submission" date="2018-01" db="EMBL/GenBank/DDBJ databases">
        <title>Species boundaries and ecological features among Paraburkholderia terrae DSMZ17804T, P. hospita DSMZ17164T and P. caribensis DSMZ13236T.</title>
        <authorList>
            <person name="Pratama A.A."/>
        </authorList>
    </citation>
    <scope>NUCLEOTIDE SEQUENCE [LARGE SCALE GENOMIC DNA]</scope>
    <source>
        <strain evidence="2 5">DSM 17164</strain>
    </source>
</reference>
<evidence type="ECO:0000313" key="4">
    <source>
        <dbReference type="Proteomes" id="UP000004980"/>
    </source>
</evidence>
<evidence type="ECO:0000313" key="5">
    <source>
        <dbReference type="Proteomes" id="UP000236649"/>
    </source>
</evidence>
<dbReference type="EMBL" id="AKAU01000093">
    <property type="protein sequence ID" value="EIM99640.1"/>
    <property type="molecule type" value="Genomic_DNA"/>
</dbReference>
<dbReference type="SUPFAM" id="SSF54593">
    <property type="entry name" value="Glyoxalase/Bleomycin resistance protein/Dihydroxybiphenyl dioxygenase"/>
    <property type="match status" value="2"/>
</dbReference>
<name>A0AAN1JHK4_9BURK</name>
<sequence length="279" mass="30065">MPLLPDHLVIRVHDLKATIADFAELGFTVQRGGTHADGTTHNALIGFADGSYIELIAFLKDAREHRWWDEQQRAGEGFVDFALLPESVAHTVEATYARGLYYDGPIPGGRIRPDGTRLEWQIGRPTTRDLPFLCGDLTPRFLRVAEGEARTHRNGATGLAAVNVAVSDLEKSIARYRILLGDVPVHRGALTGHDVHFATLPIGPTTVTLLSPVTRTRADGDPASGNTTALAEELRSQLAIRGEGVFSAAIHVADAAQARALPLSLSHGARLEFIHAPGS</sequence>
<accession>A0AAN1JHK4</accession>
<proteinExistence type="predicted"/>
<evidence type="ECO:0000313" key="2">
    <source>
        <dbReference type="EMBL" id="AUT73966.1"/>
    </source>
</evidence>
<reference evidence="3 4" key="1">
    <citation type="journal article" date="2012" name="J. Bacteriol.">
        <title>Draft Genome Sequence of the Soil Bacterium Burkholderia terrae Strain BS001, Which Interacts with Fungal Surface Structures.</title>
        <authorList>
            <person name="Nazir R."/>
            <person name="Hansen M.A."/>
            <person name="Sorensen S."/>
            <person name="van Elsas J.D."/>
        </authorList>
    </citation>
    <scope>NUCLEOTIDE SEQUENCE [LARGE SCALE GENOMIC DNA]</scope>
    <source>
        <strain evidence="3 4">BS001</strain>
    </source>
</reference>
<dbReference type="PANTHER" id="PTHR40265">
    <property type="entry name" value="BLL2707 PROTEIN"/>
    <property type="match status" value="1"/>
</dbReference>
<dbReference type="Proteomes" id="UP000004980">
    <property type="component" value="Unassembled WGS sequence"/>
</dbReference>
<gene>
    <name evidence="2" type="ORF">C2L64_37290</name>
    <name evidence="3" type="ORF">WQE_17664</name>
</gene>
<dbReference type="InterPro" id="IPR025870">
    <property type="entry name" value="Glyoxalase-like_dom"/>
</dbReference>
<feature type="domain" description="Glyoxalase-like" evidence="1">
    <location>
        <begin position="6"/>
        <end position="177"/>
    </location>
</feature>
<dbReference type="Pfam" id="PF13468">
    <property type="entry name" value="Glyoxalase_3"/>
    <property type="match status" value="1"/>
</dbReference>
<evidence type="ECO:0000313" key="3">
    <source>
        <dbReference type="EMBL" id="EIM99640.1"/>
    </source>
</evidence>
<organism evidence="2 5">
    <name type="scientific">Paraburkholderia hospita</name>
    <dbReference type="NCBI Taxonomy" id="169430"/>
    <lineage>
        <taxon>Bacteria</taxon>
        <taxon>Pseudomonadati</taxon>
        <taxon>Pseudomonadota</taxon>
        <taxon>Betaproteobacteria</taxon>
        <taxon>Burkholderiales</taxon>
        <taxon>Burkholderiaceae</taxon>
        <taxon>Paraburkholderia</taxon>
    </lineage>
</organism>